<dbReference type="AlphaFoldDB" id="A0A645GAP4"/>
<reference evidence="2" key="1">
    <citation type="submission" date="2019-08" db="EMBL/GenBank/DDBJ databases">
        <authorList>
            <person name="Kucharzyk K."/>
            <person name="Murdoch R.W."/>
            <person name="Higgins S."/>
            <person name="Loffler F."/>
        </authorList>
    </citation>
    <scope>NUCLEOTIDE SEQUENCE</scope>
</reference>
<gene>
    <name evidence="2" type="ORF">SDC9_171364</name>
</gene>
<feature type="region of interest" description="Disordered" evidence="1">
    <location>
        <begin position="1"/>
        <end position="36"/>
    </location>
</feature>
<name>A0A645GAP4_9ZZZZ</name>
<evidence type="ECO:0000313" key="2">
    <source>
        <dbReference type="EMBL" id="MPN23971.1"/>
    </source>
</evidence>
<accession>A0A645GAP4</accession>
<organism evidence="2">
    <name type="scientific">bioreactor metagenome</name>
    <dbReference type="NCBI Taxonomy" id="1076179"/>
    <lineage>
        <taxon>unclassified sequences</taxon>
        <taxon>metagenomes</taxon>
        <taxon>ecological metagenomes</taxon>
    </lineage>
</organism>
<comment type="caution">
    <text evidence="2">The sequence shown here is derived from an EMBL/GenBank/DDBJ whole genome shotgun (WGS) entry which is preliminary data.</text>
</comment>
<protein>
    <submittedName>
        <fullName evidence="2">Uncharacterized protein</fullName>
    </submittedName>
</protein>
<sequence length="62" mass="6913">MIDALHGLPEAGSQQESEQRHQGLSAAEPQSREEKMLRLQFFHGEAFAHRDGESIHGEADSQ</sequence>
<dbReference type="EMBL" id="VSSQ01072635">
    <property type="protein sequence ID" value="MPN23971.1"/>
    <property type="molecule type" value="Genomic_DNA"/>
</dbReference>
<evidence type="ECO:0000256" key="1">
    <source>
        <dbReference type="SAM" id="MobiDB-lite"/>
    </source>
</evidence>
<proteinExistence type="predicted"/>